<dbReference type="PANTHER" id="PTHR45936:SF1">
    <property type="entry name" value="TRNA-DIHYDROURIDINE(20) SYNTHASE [NAD(P)+]-LIKE"/>
    <property type="match status" value="1"/>
</dbReference>
<feature type="compositionally biased region" description="Polar residues" evidence="6">
    <location>
        <begin position="531"/>
        <end position="546"/>
    </location>
</feature>
<comment type="caution">
    <text evidence="8">The sequence shown here is derived from an EMBL/GenBank/DDBJ whole genome shotgun (WGS) entry which is preliminary data.</text>
</comment>
<dbReference type="GO" id="GO:0005737">
    <property type="term" value="C:cytoplasm"/>
    <property type="evidence" value="ECO:0007669"/>
    <property type="project" value="TreeGrafter"/>
</dbReference>
<dbReference type="GO" id="GO:0017150">
    <property type="term" value="F:tRNA dihydrouridine synthase activity"/>
    <property type="evidence" value="ECO:0007669"/>
    <property type="project" value="InterPro"/>
</dbReference>
<sequence>MPGIAEGEQPLQETARNWDEACGHGLPRQLDTVEENLNSRKRRKVDGDRMCDADSEGTGLAPVSSRQTECVDEKEDGDDSEERKVLGRRPRTTVERPSALSPSRGSSEDSASAAPLFSCLSPDCAASSLPASAPAPSSASASSSMSETSSPASPPSSSSDSLLSRTHVCASSDLSLPSRSFLSASSSVAAGSVSDALPARLAPPLSSCPSGSSSCLSSASSTGCRSSASDSVKLLEAEASLHFKPRGLADRYCGKWILAPMVRIGILPFRLECLKYGADLVYTEETIDHKLLNSVRTFNEDFSTIDFLHKSEKTCVFSTCLEERGKVVMQLGTSDATRALKAAMLVAQDVAAVDVNMGCPKSFSINGGMGAALLKTPLIATDILKTLRRNLDIPVTCKIRLLDTIHKTIDFARLCENCGIEAIAIHARETHERPSHRAHWDLFPALKSSLAIPLIANGDFLTRRDADVFQEKIGADSLMFARGAMWDPSIFSWKKGTTKNVVAEFDSDSSAALSCEKETSSLYTSDPPPMGQNTDFSHPGSSLPASESSRVKVMRGYIKRAVVCGAPYQAIKFCLQSMAAQCSSDRNVNLAITSSKSTRDLCRALDLDLFYETVFPKLPPHANTLNYHKMRNLPEAASTERLDSPLAFSSYLS</sequence>
<dbReference type="CDD" id="cd02801">
    <property type="entry name" value="DUS_like_FMN"/>
    <property type="match status" value="1"/>
</dbReference>
<organism evidence="8 9">
    <name type="scientific">Toxoplasma gondii GAB2-2007-GAL-DOM2</name>
    <dbReference type="NCBI Taxonomy" id="1130820"/>
    <lineage>
        <taxon>Eukaryota</taxon>
        <taxon>Sar</taxon>
        <taxon>Alveolata</taxon>
        <taxon>Apicomplexa</taxon>
        <taxon>Conoidasida</taxon>
        <taxon>Coccidia</taxon>
        <taxon>Eucoccidiorida</taxon>
        <taxon>Eimeriorina</taxon>
        <taxon>Sarcocystidae</taxon>
        <taxon>Toxoplasma</taxon>
    </lineage>
</organism>
<feature type="compositionally biased region" description="Polar residues" evidence="6">
    <location>
        <begin position="100"/>
        <end position="110"/>
    </location>
</feature>
<dbReference type="Pfam" id="PF01207">
    <property type="entry name" value="Dus"/>
    <property type="match status" value="1"/>
</dbReference>
<evidence type="ECO:0000256" key="2">
    <source>
        <dbReference type="ARBA" id="ARBA00022630"/>
    </source>
</evidence>
<dbReference type="InterPro" id="IPR013785">
    <property type="entry name" value="Aldolase_TIM"/>
</dbReference>
<dbReference type="SUPFAM" id="SSF51395">
    <property type="entry name" value="FMN-linked oxidoreductases"/>
    <property type="match status" value="1"/>
</dbReference>
<dbReference type="OrthoDB" id="272303at2759"/>
<dbReference type="PROSITE" id="PS01136">
    <property type="entry name" value="UPF0034"/>
    <property type="match status" value="1"/>
</dbReference>
<comment type="cofactor">
    <cofactor evidence="1">
        <name>FMN</name>
        <dbReference type="ChEBI" id="CHEBI:58210"/>
    </cofactor>
</comment>
<dbReference type="Proteomes" id="UP000028837">
    <property type="component" value="Unassembled WGS sequence"/>
</dbReference>
<keyword evidence="2" id="KW-0285">Flavoprotein</keyword>
<keyword evidence="4" id="KW-0819">tRNA processing</keyword>
<feature type="region of interest" description="Disordered" evidence="6">
    <location>
        <begin position="1"/>
        <end position="113"/>
    </location>
</feature>
<feature type="compositionally biased region" description="Acidic residues" evidence="6">
    <location>
        <begin position="70"/>
        <end position="80"/>
    </location>
</feature>
<name>A0A086JJP5_TOXGO</name>
<evidence type="ECO:0000256" key="5">
    <source>
        <dbReference type="ARBA" id="ARBA00023002"/>
    </source>
</evidence>
<feature type="region of interest" description="Disordered" evidence="6">
    <location>
        <begin position="127"/>
        <end position="162"/>
    </location>
</feature>
<dbReference type="InterPro" id="IPR052582">
    <property type="entry name" value="tRNA-DUS-like"/>
</dbReference>
<dbReference type="PANTHER" id="PTHR45936">
    <property type="entry name" value="TRNA-DIHYDROURIDINE(20) SYNTHASE [NAD(P)+]-LIKE"/>
    <property type="match status" value="1"/>
</dbReference>
<accession>A0A086JJP5</accession>
<reference evidence="8 9" key="1">
    <citation type="submission" date="2014-02" db="EMBL/GenBank/DDBJ databases">
        <authorList>
            <person name="Sibley D."/>
            <person name="Venepally P."/>
            <person name="Karamycheva S."/>
            <person name="Hadjithomas M."/>
            <person name="Khan A."/>
            <person name="Brunk B."/>
            <person name="Roos D."/>
            <person name="Caler E."/>
            <person name="Lorenzi H."/>
        </authorList>
    </citation>
    <scope>NUCLEOTIDE SEQUENCE [LARGE SCALE GENOMIC DNA]</scope>
    <source>
        <strain evidence="8 9">GAB2-2007-GAL-DOM2</strain>
    </source>
</reference>
<protein>
    <submittedName>
        <fullName evidence="8">Dihydrouridine synthase (Dus) protein</fullName>
    </submittedName>
</protein>
<proteinExistence type="predicted"/>
<dbReference type="EMBL" id="AHZU02001433">
    <property type="protein sequence ID" value="KFG32363.1"/>
    <property type="molecule type" value="Genomic_DNA"/>
</dbReference>
<evidence type="ECO:0000259" key="7">
    <source>
        <dbReference type="Pfam" id="PF01207"/>
    </source>
</evidence>
<evidence type="ECO:0000313" key="8">
    <source>
        <dbReference type="EMBL" id="KFG32363.1"/>
    </source>
</evidence>
<dbReference type="GO" id="GO:0050660">
    <property type="term" value="F:flavin adenine dinucleotide binding"/>
    <property type="evidence" value="ECO:0007669"/>
    <property type="project" value="InterPro"/>
</dbReference>
<dbReference type="VEuPathDB" id="ToxoDB:TGDOM2_280780"/>
<evidence type="ECO:0000256" key="6">
    <source>
        <dbReference type="SAM" id="MobiDB-lite"/>
    </source>
</evidence>
<dbReference type="Gene3D" id="3.20.20.70">
    <property type="entry name" value="Aldolase class I"/>
    <property type="match status" value="1"/>
</dbReference>
<gene>
    <name evidence="8" type="ORF">TGDOM2_280780</name>
</gene>
<keyword evidence="3" id="KW-0288">FMN</keyword>
<feature type="region of interest" description="Disordered" evidence="6">
    <location>
        <begin position="520"/>
        <end position="546"/>
    </location>
</feature>
<evidence type="ECO:0000256" key="3">
    <source>
        <dbReference type="ARBA" id="ARBA00022643"/>
    </source>
</evidence>
<dbReference type="AlphaFoldDB" id="A0A086JJP5"/>
<evidence type="ECO:0000256" key="1">
    <source>
        <dbReference type="ARBA" id="ARBA00001917"/>
    </source>
</evidence>
<dbReference type="InterPro" id="IPR035587">
    <property type="entry name" value="DUS-like_FMN-bd"/>
</dbReference>
<evidence type="ECO:0000313" key="9">
    <source>
        <dbReference type="Proteomes" id="UP000028837"/>
    </source>
</evidence>
<keyword evidence="5" id="KW-0560">Oxidoreductase</keyword>
<feature type="domain" description="DUS-like FMN-binding" evidence="7">
    <location>
        <begin position="257"/>
        <end position="500"/>
    </location>
</feature>
<dbReference type="InterPro" id="IPR018517">
    <property type="entry name" value="tRNA_hU_synthase_CS"/>
</dbReference>
<evidence type="ECO:0000256" key="4">
    <source>
        <dbReference type="ARBA" id="ARBA00022694"/>
    </source>
</evidence>